<keyword evidence="4" id="KW-0902">Two-component regulatory system</keyword>
<keyword evidence="3 8" id="KW-0597">Phosphoprotein</keyword>
<evidence type="ECO:0000313" key="12">
    <source>
        <dbReference type="EMBL" id="AJE81219.1"/>
    </source>
</evidence>
<dbReference type="SMART" id="SM00448">
    <property type="entry name" value="REC"/>
    <property type="match status" value="1"/>
</dbReference>
<dbReference type="InterPro" id="IPR039420">
    <property type="entry name" value="WalR-like"/>
</dbReference>
<proteinExistence type="predicted"/>
<name>A0A0B5EIE2_STRA4</name>
<dbReference type="CDD" id="cd00383">
    <property type="entry name" value="trans_reg_C"/>
    <property type="match status" value="1"/>
</dbReference>
<dbReference type="KEGG" id="sals:SLNWT_0843"/>
<evidence type="ECO:0000313" key="13">
    <source>
        <dbReference type="Proteomes" id="UP000031523"/>
    </source>
</evidence>
<evidence type="ECO:0000256" key="2">
    <source>
        <dbReference type="ARBA" id="ARBA00022490"/>
    </source>
</evidence>
<dbReference type="GO" id="GO:0000987">
    <property type="term" value="F:cis-regulatory region sequence-specific DNA binding"/>
    <property type="evidence" value="ECO:0007669"/>
    <property type="project" value="UniProtKB-ARBA"/>
</dbReference>
<dbReference type="GO" id="GO:0005829">
    <property type="term" value="C:cytosol"/>
    <property type="evidence" value="ECO:0007669"/>
    <property type="project" value="TreeGrafter"/>
</dbReference>
<keyword evidence="2" id="KW-0963">Cytoplasm</keyword>
<keyword evidence="6 9" id="KW-0238">DNA-binding</keyword>
<feature type="domain" description="OmpR/PhoB-type" evidence="11">
    <location>
        <begin position="123"/>
        <end position="219"/>
    </location>
</feature>
<dbReference type="SMART" id="SM00862">
    <property type="entry name" value="Trans_reg_C"/>
    <property type="match status" value="1"/>
</dbReference>
<dbReference type="GO" id="GO:0042802">
    <property type="term" value="F:identical protein binding"/>
    <property type="evidence" value="ECO:0007669"/>
    <property type="project" value="UniProtKB-ARBA"/>
</dbReference>
<dbReference type="AlphaFoldDB" id="A0A0B5EIE2"/>
<dbReference type="PROSITE" id="PS50110">
    <property type="entry name" value="RESPONSE_REGULATORY"/>
    <property type="match status" value="1"/>
</dbReference>
<dbReference type="PANTHER" id="PTHR48111:SF28">
    <property type="entry name" value="TRANSCRIPTIONAL REGULATORY PROTEIN TCRX-RELATED"/>
    <property type="match status" value="1"/>
</dbReference>
<evidence type="ECO:0000259" key="10">
    <source>
        <dbReference type="PROSITE" id="PS50110"/>
    </source>
</evidence>
<dbReference type="GO" id="GO:0000156">
    <property type="term" value="F:phosphorelay response regulator activity"/>
    <property type="evidence" value="ECO:0007669"/>
    <property type="project" value="TreeGrafter"/>
</dbReference>
<dbReference type="InterPro" id="IPR001789">
    <property type="entry name" value="Sig_transdc_resp-reg_receiver"/>
</dbReference>
<dbReference type="SUPFAM" id="SSF52172">
    <property type="entry name" value="CheY-like"/>
    <property type="match status" value="1"/>
</dbReference>
<evidence type="ECO:0000259" key="11">
    <source>
        <dbReference type="PROSITE" id="PS51755"/>
    </source>
</evidence>
<evidence type="ECO:0000256" key="6">
    <source>
        <dbReference type="ARBA" id="ARBA00023125"/>
    </source>
</evidence>
<feature type="DNA-binding region" description="OmpR/PhoB-type" evidence="9">
    <location>
        <begin position="123"/>
        <end position="219"/>
    </location>
</feature>
<dbReference type="InterPro" id="IPR001867">
    <property type="entry name" value="OmpR/PhoB-type_DNA-bd"/>
</dbReference>
<comment type="subcellular location">
    <subcellularLocation>
        <location evidence="1">Cytoplasm</location>
    </subcellularLocation>
</comment>
<dbReference type="EMBL" id="CP010519">
    <property type="protein sequence ID" value="AJE81219.1"/>
    <property type="molecule type" value="Genomic_DNA"/>
</dbReference>
<dbReference type="Pfam" id="PF00486">
    <property type="entry name" value="Trans_reg_C"/>
    <property type="match status" value="1"/>
</dbReference>
<evidence type="ECO:0000256" key="9">
    <source>
        <dbReference type="PROSITE-ProRule" id="PRU01091"/>
    </source>
</evidence>
<dbReference type="Proteomes" id="UP000031523">
    <property type="component" value="Chromosome"/>
</dbReference>
<feature type="modified residue" description="4-aspartylphosphate" evidence="8">
    <location>
        <position position="49"/>
    </location>
</feature>
<dbReference type="GO" id="GO:0045893">
    <property type="term" value="P:positive regulation of DNA-templated transcription"/>
    <property type="evidence" value="ECO:0007669"/>
    <property type="project" value="UniProtKB-ARBA"/>
</dbReference>
<dbReference type="Pfam" id="PF00072">
    <property type="entry name" value="Response_reg"/>
    <property type="match status" value="1"/>
</dbReference>
<keyword evidence="13" id="KW-1185">Reference proteome</keyword>
<organism evidence="12 13">
    <name type="scientific">Streptomyces albus (strain ATCC 21838 / DSM 41398 / FERM P-419 / JCM 4703 / NBRC 107858)</name>
    <dbReference type="NCBI Taxonomy" id="1081613"/>
    <lineage>
        <taxon>Bacteria</taxon>
        <taxon>Bacillati</taxon>
        <taxon>Actinomycetota</taxon>
        <taxon>Actinomycetes</taxon>
        <taxon>Kitasatosporales</taxon>
        <taxon>Streptomycetaceae</taxon>
        <taxon>Streptomyces</taxon>
    </lineage>
</organism>
<evidence type="ECO:0000256" key="4">
    <source>
        <dbReference type="ARBA" id="ARBA00023012"/>
    </source>
</evidence>
<evidence type="ECO:0000256" key="5">
    <source>
        <dbReference type="ARBA" id="ARBA00023015"/>
    </source>
</evidence>
<dbReference type="Gene3D" id="1.10.10.10">
    <property type="entry name" value="Winged helix-like DNA-binding domain superfamily/Winged helix DNA-binding domain"/>
    <property type="match status" value="1"/>
</dbReference>
<evidence type="ECO:0000256" key="7">
    <source>
        <dbReference type="ARBA" id="ARBA00023163"/>
    </source>
</evidence>
<dbReference type="Gene3D" id="6.10.250.690">
    <property type="match status" value="1"/>
</dbReference>
<dbReference type="PANTHER" id="PTHR48111">
    <property type="entry name" value="REGULATOR OF RPOS"/>
    <property type="match status" value="1"/>
</dbReference>
<keyword evidence="5" id="KW-0805">Transcription regulation</keyword>
<dbReference type="GO" id="GO:0032993">
    <property type="term" value="C:protein-DNA complex"/>
    <property type="evidence" value="ECO:0007669"/>
    <property type="project" value="TreeGrafter"/>
</dbReference>
<evidence type="ECO:0000256" key="1">
    <source>
        <dbReference type="ARBA" id="ARBA00004496"/>
    </source>
</evidence>
<evidence type="ECO:0000256" key="8">
    <source>
        <dbReference type="PROSITE-ProRule" id="PRU00169"/>
    </source>
</evidence>
<reference evidence="12 13" key="1">
    <citation type="submission" date="2015-01" db="EMBL/GenBank/DDBJ databases">
        <title>Enhanced salinomycin production by adjusting the supply of polyketide extender units in Streptomyce albus DSM 41398.</title>
        <authorList>
            <person name="Lu C."/>
        </authorList>
    </citation>
    <scope>NUCLEOTIDE SEQUENCE [LARGE SCALE GENOMIC DNA]</scope>
    <source>
        <strain evidence="13">ATCC 21838 / DSM 41398 / FERM P-419 / JCM 4703 / NBRC 107858</strain>
    </source>
</reference>
<evidence type="ECO:0000256" key="3">
    <source>
        <dbReference type="ARBA" id="ARBA00022553"/>
    </source>
</evidence>
<keyword evidence="7" id="KW-0804">Transcription</keyword>
<dbReference type="FunFam" id="3.40.50.2300:FF:000021">
    <property type="entry name" value="Two-component system response regulator KdpE"/>
    <property type="match status" value="1"/>
</dbReference>
<gene>
    <name evidence="12" type="ORF">SLNWT_0843</name>
</gene>
<feature type="domain" description="Response regulatory" evidence="10">
    <location>
        <begin position="1"/>
        <end position="114"/>
    </location>
</feature>
<dbReference type="Gene3D" id="3.40.50.2300">
    <property type="match status" value="1"/>
</dbReference>
<accession>A0A0B5EIE2</accession>
<sequence length="225" mass="24828">MLVVDDEPALVDVLATSLRFLGYTVDEAVDGRAALHAARENRPDLVLLDVMLPDMDGFEVVRRLRAGGSGVPVVFLTARESGKDVVTGLDLGADDYITKPFRLDEVAARVRAVIRRTGAAAAPQVLRCADLELDTATYEVRRGGVLVDLSPTEYRLLHCLLLNRGLMLTKEQLMDRVWDYGEGDPAVLKTYVSYLRRKLDALGAPLIHTRRGVGYMLREPEPDAP</sequence>
<dbReference type="InterPro" id="IPR011006">
    <property type="entry name" value="CheY-like_superfamily"/>
</dbReference>
<protein>
    <submittedName>
        <fullName evidence="12">Two component transcriptional regulator</fullName>
    </submittedName>
</protein>
<dbReference type="PROSITE" id="PS51755">
    <property type="entry name" value="OMPR_PHOB"/>
    <property type="match status" value="1"/>
</dbReference>
<dbReference type="InterPro" id="IPR036388">
    <property type="entry name" value="WH-like_DNA-bd_sf"/>
</dbReference>